<dbReference type="GO" id="GO:0043565">
    <property type="term" value="F:sequence-specific DNA binding"/>
    <property type="evidence" value="ECO:0007669"/>
    <property type="project" value="InterPro"/>
</dbReference>
<proteinExistence type="predicted"/>
<dbReference type="EMBL" id="QJTI01000026">
    <property type="protein sequence ID" value="PYF01164.1"/>
    <property type="molecule type" value="Genomic_DNA"/>
</dbReference>
<organism evidence="5 6">
    <name type="scientific">Rhodopseudomonas faecalis</name>
    <dbReference type="NCBI Taxonomy" id="99655"/>
    <lineage>
        <taxon>Bacteria</taxon>
        <taxon>Pseudomonadati</taxon>
        <taxon>Pseudomonadota</taxon>
        <taxon>Alphaproteobacteria</taxon>
        <taxon>Hyphomicrobiales</taxon>
        <taxon>Nitrobacteraceae</taxon>
        <taxon>Rhodopseudomonas</taxon>
    </lineage>
</organism>
<dbReference type="InterPro" id="IPR018060">
    <property type="entry name" value="HTH_AraC"/>
</dbReference>
<evidence type="ECO:0000313" key="6">
    <source>
        <dbReference type="Proteomes" id="UP000248148"/>
    </source>
</evidence>
<dbReference type="SMART" id="SM00342">
    <property type="entry name" value="HTH_ARAC"/>
    <property type="match status" value="1"/>
</dbReference>
<keyword evidence="2" id="KW-0238">DNA-binding</keyword>
<dbReference type="Pfam" id="PF20240">
    <property type="entry name" value="DUF6597"/>
    <property type="match status" value="1"/>
</dbReference>
<protein>
    <submittedName>
        <fullName evidence="5">AraC family transcriptional regulator</fullName>
    </submittedName>
</protein>
<feature type="domain" description="HTH araC/xylS-type" evidence="4">
    <location>
        <begin position="145"/>
        <end position="246"/>
    </location>
</feature>
<keyword evidence="3" id="KW-0804">Transcription</keyword>
<evidence type="ECO:0000313" key="5">
    <source>
        <dbReference type="EMBL" id="PYF01164.1"/>
    </source>
</evidence>
<dbReference type="InterPro" id="IPR050204">
    <property type="entry name" value="AraC_XylS_family_regulators"/>
</dbReference>
<dbReference type="RefSeq" id="WP_110782319.1">
    <property type="nucleotide sequence ID" value="NZ_QJTI01000026.1"/>
</dbReference>
<accession>A0A318T907</accession>
<reference evidence="5 6" key="1">
    <citation type="submission" date="2018-06" db="EMBL/GenBank/DDBJ databases">
        <title>Genomic Encyclopedia of Archaeal and Bacterial Type Strains, Phase II (KMG-II): from individual species to whole genera.</title>
        <authorList>
            <person name="Goeker M."/>
        </authorList>
    </citation>
    <scope>NUCLEOTIDE SEQUENCE [LARGE SCALE GENOMIC DNA]</scope>
    <source>
        <strain evidence="5 6">JCM 11668</strain>
    </source>
</reference>
<dbReference type="Proteomes" id="UP000248148">
    <property type="component" value="Unassembled WGS sequence"/>
</dbReference>
<dbReference type="GO" id="GO:0003700">
    <property type="term" value="F:DNA-binding transcription factor activity"/>
    <property type="evidence" value="ECO:0007669"/>
    <property type="project" value="InterPro"/>
</dbReference>
<evidence type="ECO:0000256" key="3">
    <source>
        <dbReference type="ARBA" id="ARBA00023163"/>
    </source>
</evidence>
<name>A0A318T907_9BRAD</name>
<evidence type="ECO:0000256" key="1">
    <source>
        <dbReference type="ARBA" id="ARBA00023015"/>
    </source>
</evidence>
<dbReference type="PANTHER" id="PTHR46796">
    <property type="entry name" value="HTH-TYPE TRANSCRIPTIONAL ACTIVATOR RHAS-RELATED"/>
    <property type="match status" value="1"/>
</dbReference>
<dbReference type="PANTHER" id="PTHR46796:SF15">
    <property type="entry name" value="BLL1074 PROTEIN"/>
    <property type="match status" value="1"/>
</dbReference>
<dbReference type="SUPFAM" id="SSF46689">
    <property type="entry name" value="Homeodomain-like"/>
    <property type="match status" value="1"/>
</dbReference>
<keyword evidence="1" id="KW-0805">Transcription regulation</keyword>
<evidence type="ECO:0000259" key="4">
    <source>
        <dbReference type="PROSITE" id="PS01124"/>
    </source>
</evidence>
<dbReference type="Gene3D" id="1.10.10.60">
    <property type="entry name" value="Homeodomain-like"/>
    <property type="match status" value="1"/>
</dbReference>
<dbReference type="PROSITE" id="PS01124">
    <property type="entry name" value="HTH_ARAC_FAMILY_2"/>
    <property type="match status" value="1"/>
</dbReference>
<dbReference type="Pfam" id="PF12833">
    <property type="entry name" value="HTH_18"/>
    <property type="match status" value="1"/>
</dbReference>
<gene>
    <name evidence="5" type="ORF">BJ122_12643</name>
</gene>
<dbReference type="InterPro" id="IPR046532">
    <property type="entry name" value="DUF6597"/>
</dbReference>
<comment type="caution">
    <text evidence="5">The sequence shown here is derived from an EMBL/GenBank/DDBJ whole genome shotgun (WGS) entry which is preliminary data.</text>
</comment>
<evidence type="ECO:0000256" key="2">
    <source>
        <dbReference type="ARBA" id="ARBA00023125"/>
    </source>
</evidence>
<dbReference type="InterPro" id="IPR009057">
    <property type="entry name" value="Homeodomain-like_sf"/>
</dbReference>
<dbReference type="OrthoDB" id="9806208at2"/>
<sequence>MRYLELLTAPQHGLEAVWLSLSARAEHYRVLPDGRCDVIVQFDASARPLRPIAVLIAGPATRFYDVAHGPEIGFVGARLRPGYAAPLLDLEPSSLVDGHVGGEAALARWPALRPLYAPAQDGHEIAARLLAWAAERIAAARFQPDGLLRDLLGSFHGAGGRLRIHDTAARHQVSERTVQRLLREAIGLPPKTFANILQFHHALRLLSEQRLSPAEAALQAGFADQAHMSRVFRRLGGFTPGRRPELTLVNIRG</sequence>
<keyword evidence="6" id="KW-1185">Reference proteome</keyword>
<dbReference type="AlphaFoldDB" id="A0A318T907"/>